<dbReference type="EMBL" id="LAZR01003981">
    <property type="protein sequence ID" value="KKN12890.1"/>
    <property type="molecule type" value="Genomic_DNA"/>
</dbReference>
<reference evidence="1" key="1">
    <citation type="journal article" date="2015" name="Nature">
        <title>Complex archaea that bridge the gap between prokaryotes and eukaryotes.</title>
        <authorList>
            <person name="Spang A."/>
            <person name="Saw J.H."/>
            <person name="Jorgensen S.L."/>
            <person name="Zaremba-Niedzwiedzka K."/>
            <person name="Martijn J."/>
            <person name="Lind A.E."/>
            <person name="van Eijk R."/>
            <person name="Schleper C."/>
            <person name="Guy L."/>
            <person name="Ettema T.J."/>
        </authorList>
    </citation>
    <scope>NUCLEOTIDE SEQUENCE</scope>
</reference>
<dbReference type="AlphaFoldDB" id="A0A0F9N053"/>
<gene>
    <name evidence="1" type="ORF">LCGC14_1011860</name>
</gene>
<accession>A0A0F9N053</accession>
<dbReference type="SUPFAM" id="SSF46785">
    <property type="entry name" value="Winged helix' DNA-binding domain"/>
    <property type="match status" value="1"/>
</dbReference>
<name>A0A0F9N053_9ZZZZ</name>
<sequence>MGQQEIYKLMKKKDKWMSCREISECVGTSQSTASTSLRKLHDQKEILRKNRSSQYLKGVKVSVYLWRIKPLELDDDTLEH</sequence>
<dbReference type="InterPro" id="IPR036388">
    <property type="entry name" value="WH-like_DNA-bd_sf"/>
</dbReference>
<evidence type="ECO:0008006" key="2">
    <source>
        <dbReference type="Google" id="ProtNLM"/>
    </source>
</evidence>
<protein>
    <recommendedName>
        <fullName evidence="2">Helix-turn-helix type 11 domain-containing protein</fullName>
    </recommendedName>
</protein>
<proteinExistence type="predicted"/>
<dbReference type="InterPro" id="IPR036390">
    <property type="entry name" value="WH_DNA-bd_sf"/>
</dbReference>
<comment type="caution">
    <text evidence="1">The sequence shown here is derived from an EMBL/GenBank/DDBJ whole genome shotgun (WGS) entry which is preliminary data.</text>
</comment>
<evidence type="ECO:0000313" key="1">
    <source>
        <dbReference type="EMBL" id="KKN12890.1"/>
    </source>
</evidence>
<dbReference type="Gene3D" id="1.10.10.10">
    <property type="entry name" value="Winged helix-like DNA-binding domain superfamily/Winged helix DNA-binding domain"/>
    <property type="match status" value="1"/>
</dbReference>
<organism evidence="1">
    <name type="scientific">marine sediment metagenome</name>
    <dbReference type="NCBI Taxonomy" id="412755"/>
    <lineage>
        <taxon>unclassified sequences</taxon>
        <taxon>metagenomes</taxon>
        <taxon>ecological metagenomes</taxon>
    </lineage>
</organism>